<feature type="region of interest" description="Disordered" evidence="2">
    <location>
        <begin position="193"/>
        <end position="220"/>
    </location>
</feature>
<dbReference type="InterPro" id="IPR001878">
    <property type="entry name" value="Znf_CCHC"/>
</dbReference>
<sequence>MLFLLTVLNVAYVLDPNLQPVENLAPNANSDEIATVVELKRKCEEVNFTCRVNILNTLSDRLYDLYMSMESPVEIWKALEEKYNTEQQGTNKFLMMKYYEFKKLDSILIMDQVHELQVLVSRLCDLKVVIPKLFQVKAIISKLPSSWNNYWKKFLHMAEDFTVEKILMHLHIEEETQKRDAVYLPQSSKVNYVSESKNSRNGKRKATSETKDVQDNKKKSRNCYNCNKKGHFIKDCRLLKKKTRCHNFQSQYGRGHRLSGHGYGRNQEFGDWYDYSTQHSHDW</sequence>
<dbReference type="InterPro" id="IPR036875">
    <property type="entry name" value="Znf_CCHC_sf"/>
</dbReference>
<dbReference type="EMBL" id="JARKNE010000005">
    <property type="protein sequence ID" value="KAK5833852.1"/>
    <property type="molecule type" value="Genomic_DNA"/>
</dbReference>
<evidence type="ECO:0000256" key="1">
    <source>
        <dbReference type="PROSITE-ProRule" id="PRU00047"/>
    </source>
</evidence>
<dbReference type="Proteomes" id="UP001358586">
    <property type="component" value="Chromosome 5"/>
</dbReference>
<dbReference type="PROSITE" id="PS50158">
    <property type="entry name" value="ZF_CCHC"/>
    <property type="match status" value="1"/>
</dbReference>
<dbReference type="Gene3D" id="4.10.60.10">
    <property type="entry name" value="Zinc finger, CCHC-type"/>
    <property type="match status" value="1"/>
</dbReference>
<feature type="domain" description="CCHC-type" evidence="3">
    <location>
        <begin position="223"/>
        <end position="237"/>
    </location>
</feature>
<reference evidence="4 5" key="1">
    <citation type="submission" date="2023-03" db="EMBL/GenBank/DDBJ databases">
        <title>WGS of Gossypium arboreum.</title>
        <authorList>
            <person name="Yu D."/>
        </authorList>
    </citation>
    <scope>NUCLEOTIDE SEQUENCE [LARGE SCALE GENOMIC DNA]</scope>
    <source>
        <tissue evidence="4">Leaf</tissue>
    </source>
</reference>
<dbReference type="SMART" id="SM00343">
    <property type="entry name" value="ZnF_C2HC"/>
    <property type="match status" value="1"/>
</dbReference>
<evidence type="ECO:0000313" key="4">
    <source>
        <dbReference type="EMBL" id="KAK5833852.1"/>
    </source>
</evidence>
<feature type="compositionally biased region" description="Basic and acidic residues" evidence="2">
    <location>
        <begin position="206"/>
        <end position="217"/>
    </location>
</feature>
<keyword evidence="1" id="KW-0862">Zinc</keyword>
<comment type="caution">
    <text evidence="4">The sequence shown here is derived from an EMBL/GenBank/DDBJ whole genome shotgun (WGS) entry which is preliminary data.</text>
</comment>
<evidence type="ECO:0000259" key="3">
    <source>
        <dbReference type="PROSITE" id="PS50158"/>
    </source>
</evidence>
<dbReference type="Pfam" id="PF14223">
    <property type="entry name" value="Retrotran_gag_2"/>
    <property type="match status" value="1"/>
</dbReference>
<dbReference type="SUPFAM" id="SSF57756">
    <property type="entry name" value="Retrovirus zinc finger-like domains"/>
    <property type="match status" value="1"/>
</dbReference>
<name>A0ABR0Q488_GOSAR</name>
<dbReference type="PANTHER" id="PTHR47592:SF31">
    <property type="entry name" value="ZINC FINGER, CCHC-TYPE-RELATED"/>
    <property type="match status" value="1"/>
</dbReference>
<evidence type="ECO:0000313" key="5">
    <source>
        <dbReference type="Proteomes" id="UP001358586"/>
    </source>
</evidence>
<dbReference type="Pfam" id="PF00098">
    <property type="entry name" value="zf-CCHC"/>
    <property type="match status" value="1"/>
</dbReference>
<dbReference type="PANTHER" id="PTHR47592">
    <property type="entry name" value="PBF68 PROTEIN"/>
    <property type="match status" value="1"/>
</dbReference>
<evidence type="ECO:0000256" key="2">
    <source>
        <dbReference type="SAM" id="MobiDB-lite"/>
    </source>
</evidence>
<keyword evidence="1" id="KW-0479">Metal-binding</keyword>
<protein>
    <recommendedName>
        <fullName evidence="3">CCHC-type domain-containing protein</fullName>
    </recommendedName>
</protein>
<gene>
    <name evidence="4" type="ORF">PVK06_017715</name>
</gene>
<proteinExistence type="predicted"/>
<organism evidence="4 5">
    <name type="scientific">Gossypium arboreum</name>
    <name type="common">Tree cotton</name>
    <name type="synonym">Gossypium nanking</name>
    <dbReference type="NCBI Taxonomy" id="29729"/>
    <lineage>
        <taxon>Eukaryota</taxon>
        <taxon>Viridiplantae</taxon>
        <taxon>Streptophyta</taxon>
        <taxon>Embryophyta</taxon>
        <taxon>Tracheophyta</taxon>
        <taxon>Spermatophyta</taxon>
        <taxon>Magnoliopsida</taxon>
        <taxon>eudicotyledons</taxon>
        <taxon>Gunneridae</taxon>
        <taxon>Pentapetalae</taxon>
        <taxon>rosids</taxon>
        <taxon>malvids</taxon>
        <taxon>Malvales</taxon>
        <taxon>Malvaceae</taxon>
        <taxon>Malvoideae</taxon>
        <taxon>Gossypium</taxon>
    </lineage>
</organism>
<accession>A0ABR0Q488</accession>
<keyword evidence="5" id="KW-1185">Reference proteome</keyword>
<keyword evidence="1" id="KW-0863">Zinc-finger</keyword>